<feature type="region of interest" description="Disordered" evidence="1">
    <location>
        <begin position="1"/>
        <end position="33"/>
    </location>
</feature>
<comment type="caution">
    <text evidence="2">The sequence shown here is derived from an EMBL/GenBank/DDBJ whole genome shotgun (WGS) entry which is preliminary data.</text>
</comment>
<evidence type="ECO:0000313" key="3">
    <source>
        <dbReference type="Proteomes" id="UP000275267"/>
    </source>
</evidence>
<organism evidence="2 3">
    <name type="scientific">Panicum miliaceum</name>
    <name type="common">Proso millet</name>
    <name type="synonym">Broomcorn millet</name>
    <dbReference type="NCBI Taxonomy" id="4540"/>
    <lineage>
        <taxon>Eukaryota</taxon>
        <taxon>Viridiplantae</taxon>
        <taxon>Streptophyta</taxon>
        <taxon>Embryophyta</taxon>
        <taxon>Tracheophyta</taxon>
        <taxon>Spermatophyta</taxon>
        <taxon>Magnoliopsida</taxon>
        <taxon>Liliopsida</taxon>
        <taxon>Poales</taxon>
        <taxon>Poaceae</taxon>
        <taxon>PACMAD clade</taxon>
        <taxon>Panicoideae</taxon>
        <taxon>Panicodae</taxon>
        <taxon>Paniceae</taxon>
        <taxon>Panicinae</taxon>
        <taxon>Panicum</taxon>
        <taxon>Panicum sect. Panicum</taxon>
    </lineage>
</organism>
<name>A0A3L6QLA3_PANMI</name>
<dbReference type="Proteomes" id="UP000275267">
    <property type="component" value="Unassembled WGS sequence"/>
</dbReference>
<gene>
    <name evidence="2" type="ORF">C2845_PM04G02010</name>
</gene>
<feature type="compositionally biased region" description="Acidic residues" evidence="1">
    <location>
        <begin position="9"/>
        <end position="23"/>
    </location>
</feature>
<reference evidence="3" key="1">
    <citation type="journal article" date="2019" name="Nat. Commun.">
        <title>The genome of broomcorn millet.</title>
        <authorList>
            <person name="Zou C."/>
            <person name="Miki D."/>
            <person name="Li D."/>
            <person name="Tang Q."/>
            <person name="Xiao L."/>
            <person name="Rajput S."/>
            <person name="Deng P."/>
            <person name="Jia W."/>
            <person name="Huang R."/>
            <person name="Zhang M."/>
            <person name="Sun Y."/>
            <person name="Hu J."/>
            <person name="Fu X."/>
            <person name="Schnable P.S."/>
            <person name="Li F."/>
            <person name="Zhang H."/>
            <person name="Feng B."/>
            <person name="Zhu X."/>
            <person name="Liu R."/>
            <person name="Schnable J.C."/>
            <person name="Zhu J.-K."/>
            <person name="Zhang H."/>
        </authorList>
    </citation>
    <scope>NUCLEOTIDE SEQUENCE [LARGE SCALE GENOMIC DNA]</scope>
</reference>
<evidence type="ECO:0000313" key="2">
    <source>
        <dbReference type="EMBL" id="RLM84543.1"/>
    </source>
</evidence>
<dbReference type="AlphaFoldDB" id="A0A3L6QLA3"/>
<evidence type="ECO:0000256" key="1">
    <source>
        <dbReference type="SAM" id="MobiDB-lite"/>
    </source>
</evidence>
<feature type="region of interest" description="Disordered" evidence="1">
    <location>
        <begin position="209"/>
        <end position="236"/>
    </location>
</feature>
<keyword evidence="3" id="KW-1185">Reference proteome</keyword>
<sequence>MEAAAAAATDEDGGATTDGEEDVRSDGGSYGSTEVNKYLDYIEEEEADAAATVDGGGDTIAAAEALRALQIDEASGAAGGRVSGGGRGKEVVVENPYYDCYGGKHTDAEDYYGYEYGSGSGSGSVSRGYGSGYDDRYGSGYTAYISRPGYGYADVYGHGYGFGGYYGEPPYAPPVVYRAPYPAPVPYVCCQYSAPAPARRYGPAYAPPLRRHPLRAGGPPAVAPPRPDHLASSLRY</sequence>
<accession>A0A3L6QLA3</accession>
<dbReference type="EMBL" id="PQIB02000011">
    <property type="protein sequence ID" value="RLM84543.1"/>
    <property type="molecule type" value="Genomic_DNA"/>
</dbReference>
<proteinExistence type="predicted"/>
<protein>
    <submittedName>
        <fullName evidence="2">Glycine-rich cell wall structural protein 1.8-like</fullName>
    </submittedName>
</protein>